<comment type="similarity">
    <text evidence="1">Belongs to the glycosyl hydrolase 2 family.</text>
</comment>
<dbReference type="Pfam" id="PF00703">
    <property type="entry name" value="Glyco_hydro_2"/>
    <property type="match status" value="1"/>
</dbReference>
<proteinExistence type="inferred from homology"/>
<dbReference type="InterPro" id="IPR032311">
    <property type="entry name" value="DUF4982"/>
</dbReference>
<dbReference type="SUPFAM" id="SSF51445">
    <property type="entry name" value="(Trans)glycosidases"/>
    <property type="match status" value="1"/>
</dbReference>
<dbReference type="SUPFAM" id="SSF49785">
    <property type="entry name" value="Galactose-binding domain-like"/>
    <property type="match status" value="1"/>
</dbReference>
<keyword evidence="10" id="KW-1185">Reference proteome</keyword>
<dbReference type="GO" id="GO:0005975">
    <property type="term" value="P:carbohydrate metabolic process"/>
    <property type="evidence" value="ECO:0007669"/>
    <property type="project" value="InterPro"/>
</dbReference>
<feature type="domain" description="Glycoside hydrolase family 2 immunoglobulin-like beta-sandwich" evidence="4">
    <location>
        <begin position="190"/>
        <end position="306"/>
    </location>
</feature>
<dbReference type="GO" id="GO:0004553">
    <property type="term" value="F:hydrolase activity, hydrolyzing O-glycosyl compounds"/>
    <property type="evidence" value="ECO:0007669"/>
    <property type="project" value="InterPro"/>
</dbReference>
<sequence>MVHKRELFNFNSDWKFHDGDITKHNINTVHAQFERPEYVKAGNHGLAYASYDDSNWETVQIPHDFVIRRNVFDDSVPSCTGSMKKGIVWYRRSFFIPEEDRNRRLFVQFDGIYRNSEVWLNGNLVGRHIGGYMGFEFEITELIHYDKVNSFAIKVDVSEFEGWWYEGGGIYRDVRLLKTDQIRVMDQEVHIETTDISVEDKTASIVVHGAIDCGYIEDDYITVDVQLKPPSKDTCGSKTTDSNTSTLASKSIQLKAKTFQQAAFTLDFDLTDIQLWDIDQPQLYSVVITARCEAMQDHHCARFGLRTIKYSAEHGFELNGRTVKIKGVNGHDDFACVGVALTRPIMQFKIDKLREMGANAYRCSHNPPNPKFLDYCDEVGMLVMDETRLSGVNEDDLGDYVAMIKRDRNHPSIIAWSMGNEEMAIHATEVGVQIYKKMIAIGQLYDHSRPFLYAINADYDRIVTFDRNHDLMMNPVGLNYFVPHDDNILETMHQQYPDLCMINSETTGMCSTRAFVLPKEDMGLVSKEYDKISRWKNEKYKYKITCYGSNEPVWGMDPETSWKVHVNKPYSAGVFLWTGFDYRGEVFPFHYPAVISFYGIIDLCGFEKDWFYYMQSNWTDRDVLHLLPHWNLDLETGENVDVWAFTNCDEVELFINGVSQGRKTCEQYGHLEWSVSYEPGKLEAIGYRDGIEIMRDYKVTAGTPETLVLTPNKTSLLADNEDAVLVSAHLEDSEGNMVMTSSEMINFAFDGPCVFLGTGNGDHFGNESDIEPQRTLFVGKCLVAVQSTYEAGEIKVTGHWNDQEVTVMITSNETNYMPIIETATSNETINRPKAHADGGI</sequence>
<dbReference type="PANTHER" id="PTHR42732:SF1">
    <property type="entry name" value="BETA-MANNOSIDASE"/>
    <property type="match status" value="1"/>
</dbReference>
<evidence type="ECO:0000259" key="5">
    <source>
        <dbReference type="Pfam" id="PF02836"/>
    </source>
</evidence>
<dbReference type="Gene3D" id="2.60.120.260">
    <property type="entry name" value="Galactose-binding domain-like"/>
    <property type="match status" value="1"/>
</dbReference>
<name>A0A8J8SI43_9FIRM</name>
<feature type="domain" description="DUF4982" evidence="7">
    <location>
        <begin position="637"/>
        <end position="693"/>
    </location>
</feature>
<evidence type="ECO:0000256" key="2">
    <source>
        <dbReference type="ARBA" id="ARBA00022801"/>
    </source>
</evidence>
<dbReference type="InterPro" id="IPR006103">
    <property type="entry name" value="Glyco_hydro_2_cat"/>
</dbReference>
<feature type="domain" description="Glycoside hydrolase family 2" evidence="8">
    <location>
        <begin position="707"/>
        <end position="797"/>
    </location>
</feature>
<dbReference type="Proteomes" id="UP000683246">
    <property type="component" value="Chromosome"/>
</dbReference>
<evidence type="ECO:0000256" key="1">
    <source>
        <dbReference type="ARBA" id="ARBA00007401"/>
    </source>
</evidence>
<evidence type="ECO:0000313" key="9">
    <source>
        <dbReference type="EMBL" id="QUI24221.1"/>
    </source>
</evidence>
<feature type="domain" description="Glycoside hydrolase family 2 catalytic" evidence="5">
    <location>
        <begin position="316"/>
        <end position="463"/>
    </location>
</feature>
<organism evidence="9 10">
    <name type="scientific">Vallitalea pronyensis</name>
    <dbReference type="NCBI Taxonomy" id="1348613"/>
    <lineage>
        <taxon>Bacteria</taxon>
        <taxon>Bacillati</taxon>
        <taxon>Bacillota</taxon>
        <taxon>Clostridia</taxon>
        <taxon>Lachnospirales</taxon>
        <taxon>Vallitaleaceae</taxon>
        <taxon>Vallitalea</taxon>
    </lineage>
</organism>
<dbReference type="RefSeq" id="WP_212694915.1">
    <property type="nucleotide sequence ID" value="NZ_CP058649.1"/>
</dbReference>
<dbReference type="EMBL" id="CP058649">
    <property type="protein sequence ID" value="QUI24221.1"/>
    <property type="molecule type" value="Genomic_DNA"/>
</dbReference>
<dbReference type="InterPro" id="IPR006102">
    <property type="entry name" value="Ig-like_GH2"/>
</dbReference>
<dbReference type="InterPro" id="IPR006101">
    <property type="entry name" value="Glyco_hydro_2"/>
</dbReference>
<dbReference type="Pfam" id="PF18565">
    <property type="entry name" value="Glyco_hydro2_C5"/>
    <property type="match status" value="1"/>
</dbReference>
<dbReference type="PANTHER" id="PTHR42732">
    <property type="entry name" value="BETA-GALACTOSIDASE"/>
    <property type="match status" value="1"/>
</dbReference>
<dbReference type="AlphaFoldDB" id="A0A8J8SI43"/>
<evidence type="ECO:0000259" key="6">
    <source>
        <dbReference type="Pfam" id="PF02837"/>
    </source>
</evidence>
<evidence type="ECO:0000313" key="10">
    <source>
        <dbReference type="Proteomes" id="UP000683246"/>
    </source>
</evidence>
<dbReference type="InterPro" id="IPR040605">
    <property type="entry name" value="Glyco_hydro2_dom5"/>
</dbReference>
<evidence type="ECO:0000259" key="8">
    <source>
        <dbReference type="Pfam" id="PF18565"/>
    </source>
</evidence>
<feature type="domain" description="Glycosyl hydrolases family 2 sugar binding" evidence="6">
    <location>
        <begin position="83"/>
        <end position="179"/>
    </location>
</feature>
<keyword evidence="2 9" id="KW-0378">Hydrolase</keyword>
<dbReference type="InterPro" id="IPR013783">
    <property type="entry name" value="Ig-like_fold"/>
</dbReference>
<dbReference type="InterPro" id="IPR051913">
    <property type="entry name" value="GH2_Domain-Containing"/>
</dbReference>
<keyword evidence="3" id="KW-0326">Glycosidase</keyword>
<dbReference type="InterPro" id="IPR006104">
    <property type="entry name" value="Glyco_hydro_2_N"/>
</dbReference>
<dbReference type="SUPFAM" id="SSF49303">
    <property type="entry name" value="beta-Galactosidase/glucuronidase domain"/>
    <property type="match status" value="1"/>
</dbReference>
<dbReference type="InterPro" id="IPR017853">
    <property type="entry name" value="GH"/>
</dbReference>
<dbReference type="PRINTS" id="PR00132">
    <property type="entry name" value="GLHYDRLASE2"/>
</dbReference>
<evidence type="ECO:0000256" key="3">
    <source>
        <dbReference type="ARBA" id="ARBA00023295"/>
    </source>
</evidence>
<dbReference type="Pfam" id="PF02836">
    <property type="entry name" value="Glyco_hydro_2_C"/>
    <property type="match status" value="1"/>
</dbReference>
<dbReference type="InterPro" id="IPR008979">
    <property type="entry name" value="Galactose-bd-like_sf"/>
</dbReference>
<evidence type="ECO:0000259" key="7">
    <source>
        <dbReference type="Pfam" id="PF16355"/>
    </source>
</evidence>
<dbReference type="KEGG" id="vpy:HZI73_18840"/>
<dbReference type="InterPro" id="IPR036156">
    <property type="entry name" value="Beta-gal/glucu_dom_sf"/>
</dbReference>
<gene>
    <name evidence="9" type="ORF">HZI73_18840</name>
</gene>
<evidence type="ECO:0000259" key="4">
    <source>
        <dbReference type="Pfam" id="PF00703"/>
    </source>
</evidence>
<reference evidence="9" key="1">
    <citation type="submission" date="2020-07" db="EMBL/GenBank/DDBJ databases">
        <title>Vallitalea pronyensis genome.</title>
        <authorList>
            <person name="Postec A."/>
        </authorList>
    </citation>
    <scope>NUCLEOTIDE SEQUENCE</scope>
    <source>
        <strain evidence="9">FatNI3</strain>
    </source>
</reference>
<dbReference type="Gene3D" id="3.20.20.80">
    <property type="entry name" value="Glycosidases"/>
    <property type="match status" value="1"/>
</dbReference>
<dbReference type="Gene3D" id="2.60.40.10">
    <property type="entry name" value="Immunoglobulins"/>
    <property type="match status" value="3"/>
</dbReference>
<protein>
    <submittedName>
        <fullName evidence="9">Glycoside hydrolase family 2 protein</fullName>
    </submittedName>
</protein>
<dbReference type="Pfam" id="PF16355">
    <property type="entry name" value="DUF4982"/>
    <property type="match status" value="1"/>
</dbReference>
<dbReference type="Pfam" id="PF02837">
    <property type="entry name" value="Glyco_hydro_2_N"/>
    <property type="match status" value="1"/>
</dbReference>
<accession>A0A8J8SI43</accession>